<accession>A0A077ZNU5</accession>
<organism evidence="1 2">
    <name type="scientific">Trichuris trichiura</name>
    <name type="common">Whipworm</name>
    <name type="synonym">Trichocephalus trichiurus</name>
    <dbReference type="NCBI Taxonomy" id="36087"/>
    <lineage>
        <taxon>Eukaryota</taxon>
        <taxon>Metazoa</taxon>
        <taxon>Ecdysozoa</taxon>
        <taxon>Nematoda</taxon>
        <taxon>Enoplea</taxon>
        <taxon>Dorylaimia</taxon>
        <taxon>Trichinellida</taxon>
        <taxon>Trichuridae</taxon>
        <taxon>Trichuris</taxon>
    </lineage>
</organism>
<proteinExistence type="predicted"/>
<evidence type="ECO:0000313" key="1">
    <source>
        <dbReference type="EMBL" id="CDW60370.1"/>
    </source>
</evidence>
<reference evidence="1" key="2">
    <citation type="submission" date="2014-03" db="EMBL/GenBank/DDBJ databases">
        <title>The whipworm genome and dual-species transcriptomics of an intimate host-pathogen interaction.</title>
        <authorList>
            <person name="Foth B.J."/>
            <person name="Tsai I.J."/>
            <person name="Reid A.J."/>
            <person name="Bancroft A.J."/>
            <person name="Nichol S."/>
            <person name="Tracey A."/>
            <person name="Holroyd N."/>
            <person name="Cotton J.A."/>
            <person name="Stanley E.J."/>
            <person name="Zarowiecki M."/>
            <person name="Liu J.Z."/>
            <person name="Huckvale T."/>
            <person name="Cooper P.J."/>
            <person name="Grencis R.K."/>
            <person name="Berriman M."/>
        </authorList>
    </citation>
    <scope>NUCLEOTIDE SEQUENCE [LARGE SCALE GENOMIC DNA]</scope>
</reference>
<dbReference type="OrthoDB" id="10374919at2759"/>
<name>A0A077ZNU5_TRITR</name>
<sequence>MLPKEQLTDAVRAYFTGVLEKFDSLRTSVDELAAAIDQTQLRIHKIRCQIPALADKQFIENCIAEEKIDTRGEETRDEDSEKAGVHFPFSRLNVFLQVDNSEAESLVDLAKEVIDSFLEVFPNGEV</sequence>
<gene>
    <name evidence="1" type="ORF">TTRE_0000874201</name>
</gene>
<protein>
    <submittedName>
        <fullName evidence="1">Uncharacterized protein</fullName>
    </submittedName>
</protein>
<dbReference type="EMBL" id="HG807052">
    <property type="protein sequence ID" value="CDW60370.1"/>
    <property type="molecule type" value="Genomic_DNA"/>
</dbReference>
<evidence type="ECO:0000313" key="2">
    <source>
        <dbReference type="Proteomes" id="UP000030665"/>
    </source>
</evidence>
<dbReference type="Proteomes" id="UP000030665">
    <property type="component" value="Unassembled WGS sequence"/>
</dbReference>
<keyword evidence="2" id="KW-1185">Reference proteome</keyword>
<dbReference type="AlphaFoldDB" id="A0A077ZNU5"/>
<reference evidence="1" key="1">
    <citation type="submission" date="2014-01" db="EMBL/GenBank/DDBJ databases">
        <authorList>
            <person name="Aslett M."/>
        </authorList>
    </citation>
    <scope>NUCLEOTIDE SEQUENCE</scope>
</reference>